<evidence type="ECO:0000313" key="2">
    <source>
        <dbReference type="Proteomes" id="UP001055153"/>
    </source>
</evidence>
<dbReference type="EMBL" id="BPQQ01000008">
    <property type="protein sequence ID" value="GJD98886.1"/>
    <property type="molecule type" value="Genomic_DNA"/>
</dbReference>
<dbReference type="Proteomes" id="UP001055153">
    <property type="component" value="Unassembled WGS sequence"/>
</dbReference>
<accession>A0ABQ4S6S6</accession>
<comment type="caution">
    <text evidence="1">The sequence shown here is derived from an EMBL/GenBank/DDBJ whole genome shotgun (WGS) entry which is preliminary data.</text>
</comment>
<sequence length="81" mass="8619">MSPVTDTKVKLAIRLATRQSMLSAAMKTTRIVRAVQISPLCGPLPSASTTPLRPYCVLTEQATAPSTATMIAACGTARRRM</sequence>
<protein>
    <submittedName>
        <fullName evidence="1">Uncharacterized protein</fullName>
    </submittedName>
</protein>
<organism evidence="1 2">
    <name type="scientific">Methylobacterium isbiliense</name>
    <dbReference type="NCBI Taxonomy" id="315478"/>
    <lineage>
        <taxon>Bacteria</taxon>
        <taxon>Pseudomonadati</taxon>
        <taxon>Pseudomonadota</taxon>
        <taxon>Alphaproteobacteria</taxon>
        <taxon>Hyphomicrobiales</taxon>
        <taxon>Methylobacteriaceae</taxon>
        <taxon>Methylobacterium</taxon>
    </lineage>
</organism>
<name>A0ABQ4S6S6_9HYPH</name>
<reference evidence="1" key="1">
    <citation type="journal article" date="2021" name="Front. Microbiol.">
        <title>Comprehensive Comparative Genomics and Phenotyping of Methylobacterium Species.</title>
        <authorList>
            <person name="Alessa O."/>
            <person name="Ogura Y."/>
            <person name="Fujitani Y."/>
            <person name="Takami H."/>
            <person name="Hayashi T."/>
            <person name="Sahin N."/>
            <person name="Tani A."/>
        </authorList>
    </citation>
    <scope>NUCLEOTIDE SEQUENCE</scope>
    <source>
        <strain evidence="1">DSM 17168</strain>
    </source>
</reference>
<proteinExistence type="predicted"/>
<evidence type="ECO:0000313" key="1">
    <source>
        <dbReference type="EMBL" id="GJD98886.1"/>
    </source>
</evidence>
<gene>
    <name evidence="1" type="ORF">GMJLKIPL_0799</name>
</gene>
<reference evidence="1" key="2">
    <citation type="submission" date="2021-08" db="EMBL/GenBank/DDBJ databases">
        <authorList>
            <person name="Tani A."/>
            <person name="Ola A."/>
            <person name="Ogura Y."/>
            <person name="Katsura K."/>
            <person name="Hayashi T."/>
        </authorList>
    </citation>
    <scope>NUCLEOTIDE SEQUENCE</scope>
    <source>
        <strain evidence="1">DSM 17168</strain>
    </source>
</reference>
<keyword evidence="2" id="KW-1185">Reference proteome</keyword>